<dbReference type="Proteomes" id="UP000559256">
    <property type="component" value="Unassembled WGS sequence"/>
</dbReference>
<dbReference type="Pfam" id="PF03732">
    <property type="entry name" value="Retrotrans_gag"/>
    <property type="match status" value="1"/>
</dbReference>
<gene>
    <name evidence="3" type="ORF">D9758_010860</name>
</gene>
<organism evidence="3 4">
    <name type="scientific">Tetrapyrgos nigripes</name>
    <dbReference type="NCBI Taxonomy" id="182062"/>
    <lineage>
        <taxon>Eukaryota</taxon>
        <taxon>Fungi</taxon>
        <taxon>Dikarya</taxon>
        <taxon>Basidiomycota</taxon>
        <taxon>Agaricomycotina</taxon>
        <taxon>Agaricomycetes</taxon>
        <taxon>Agaricomycetidae</taxon>
        <taxon>Agaricales</taxon>
        <taxon>Marasmiineae</taxon>
        <taxon>Marasmiaceae</taxon>
        <taxon>Tetrapyrgos</taxon>
    </lineage>
</organism>
<evidence type="ECO:0000256" key="1">
    <source>
        <dbReference type="SAM" id="Coils"/>
    </source>
</evidence>
<comment type="caution">
    <text evidence="3">The sequence shown here is derived from an EMBL/GenBank/DDBJ whole genome shotgun (WGS) entry which is preliminary data.</text>
</comment>
<evidence type="ECO:0000313" key="3">
    <source>
        <dbReference type="EMBL" id="KAF5365478.1"/>
    </source>
</evidence>
<protein>
    <recommendedName>
        <fullName evidence="2">Retrotransposon gag domain-containing protein</fullName>
    </recommendedName>
</protein>
<accession>A0A8H5GIG5</accession>
<name>A0A8H5GIG5_9AGAR</name>
<evidence type="ECO:0000313" key="4">
    <source>
        <dbReference type="Proteomes" id="UP000559256"/>
    </source>
</evidence>
<feature type="coiled-coil region" evidence="1">
    <location>
        <begin position="280"/>
        <end position="307"/>
    </location>
</feature>
<dbReference type="AlphaFoldDB" id="A0A8H5GIG5"/>
<feature type="domain" description="Retrotransposon gag" evidence="2">
    <location>
        <begin position="354"/>
        <end position="443"/>
    </location>
</feature>
<proteinExistence type="predicted"/>
<dbReference type="OrthoDB" id="5151719at2759"/>
<reference evidence="3 4" key="1">
    <citation type="journal article" date="2020" name="ISME J.">
        <title>Uncovering the hidden diversity of litter-decomposition mechanisms in mushroom-forming fungi.</title>
        <authorList>
            <person name="Floudas D."/>
            <person name="Bentzer J."/>
            <person name="Ahren D."/>
            <person name="Johansson T."/>
            <person name="Persson P."/>
            <person name="Tunlid A."/>
        </authorList>
    </citation>
    <scope>NUCLEOTIDE SEQUENCE [LARGE SCALE GENOMIC DNA]</scope>
    <source>
        <strain evidence="3 4">CBS 291.85</strain>
    </source>
</reference>
<keyword evidence="4" id="KW-1185">Reference proteome</keyword>
<dbReference type="InterPro" id="IPR005162">
    <property type="entry name" value="Retrotrans_gag_dom"/>
</dbReference>
<dbReference type="EMBL" id="JAACJM010000027">
    <property type="protein sequence ID" value="KAF5365478.1"/>
    <property type="molecule type" value="Genomic_DNA"/>
</dbReference>
<keyword evidence="1" id="KW-0175">Coiled coil</keyword>
<sequence>MSYFGEKCKSEPDHIRIGTHTFNFPHCICTLLLIVLPNTPDIWICHQTDMIDCCTGYFPNKVEPGLCKKCLHDIQFPDKESKLQCIGCGAIASQMKGDKCGRCKLLELQTQATVDVLQLYFYIYKPLSQPLHCWDQIGYTVVNYQIRSTLALISTATLKTEKNSTTTASNSPVPTLITPSPRYFWEGDNSIILPSNPALLRSHFLCLAFSHLSFSGPEFSTSTVPSPDLTHAPLPLSVPPSAIPTACPSPTLAPNPSPLPVSPAPLSPVASPITDIDMSSAALENLLQALVNNQNQLQQAMTNLVNRPTHEYSDKTPKPAPFKGKPAKLDSFWAGEQKRLKLDTGKLNPQKLMIEGPAAEWAAEYSSYQQSPSRRGWSSLSLGTHPLKVRFRVANEQKLAKNKLEALKQGDKTVTEFSQMFKMWAEKTGFSDQDLQYKFWKCLHKDLLFPSANVELGQKEAPKNLDELINQALHVEQTLAEFVGKPVTGPTPSLSKFPSS</sequence>
<evidence type="ECO:0000259" key="2">
    <source>
        <dbReference type="Pfam" id="PF03732"/>
    </source>
</evidence>